<evidence type="ECO:0000313" key="4">
    <source>
        <dbReference type="Proteomes" id="UP000322783"/>
    </source>
</evidence>
<dbReference type="PANTHER" id="PTHR43630">
    <property type="entry name" value="POLY-BETA-1,6-N-ACETYL-D-GLUCOSAMINE SYNTHASE"/>
    <property type="match status" value="1"/>
</dbReference>
<dbReference type="EMBL" id="VTOZ01000037">
    <property type="protein sequence ID" value="TYZ26897.1"/>
    <property type="molecule type" value="Genomic_DNA"/>
</dbReference>
<keyword evidence="3" id="KW-0808">Transferase</keyword>
<keyword evidence="1" id="KW-0472">Membrane</keyword>
<dbReference type="GO" id="GO:0016740">
    <property type="term" value="F:transferase activity"/>
    <property type="evidence" value="ECO:0007669"/>
    <property type="project" value="UniProtKB-KW"/>
</dbReference>
<reference evidence="3 4" key="1">
    <citation type="submission" date="2019-08" db="EMBL/GenBank/DDBJ databases">
        <title>Selenomonas sp. mPRGC5 and Selenomonas sp. mPRGC8 isolated from ruminal fluid of dairy goat (Capra hircus).</title>
        <authorList>
            <person name="Poothong S."/>
            <person name="Nuengjamnong C."/>
            <person name="Tanasupawat S."/>
        </authorList>
    </citation>
    <scope>NUCLEOTIDE SEQUENCE [LARGE SCALE GENOMIC DNA]</scope>
    <source>
        <strain evidence="4">mPRGC8</strain>
    </source>
</reference>
<evidence type="ECO:0000259" key="2">
    <source>
        <dbReference type="Pfam" id="PF00535"/>
    </source>
</evidence>
<proteinExistence type="predicted"/>
<dbReference type="InterPro" id="IPR029044">
    <property type="entry name" value="Nucleotide-diphossugar_trans"/>
</dbReference>
<feature type="transmembrane region" description="Helical" evidence="1">
    <location>
        <begin position="220"/>
        <end position="238"/>
    </location>
</feature>
<keyword evidence="4" id="KW-1185">Reference proteome</keyword>
<gene>
    <name evidence="3" type="ORF">FZ041_13285</name>
</gene>
<keyword evidence="1" id="KW-0812">Transmembrane</keyword>
<dbReference type="Proteomes" id="UP000322783">
    <property type="component" value="Unassembled WGS sequence"/>
</dbReference>
<dbReference type="InterPro" id="IPR001173">
    <property type="entry name" value="Glyco_trans_2-like"/>
</dbReference>
<protein>
    <submittedName>
        <fullName evidence="3">Glycosyltransferase family 2 protein</fullName>
    </submittedName>
</protein>
<dbReference type="AlphaFoldDB" id="A0A5D6WGI0"/>
<dbReference type="PANTHER" id="PTHR43630:SF2">
    <property type="entry name" value="GLYCOSYLTRANSFERASE"/>
    <property type="match status" value="1"/>
</dbReference>
<name>A0A5D6WGI0_9FIRM</name>
<feature type="domain" description="Glycosyltransferase 2-like" evidence="2">
    <location>
        <begin position="7"/>
        <end position="109"/>
    </location>
</feature>
<keyword evidence="1" id="KW-1133">Transmembrane helix</keyword>
<evidence type="ECO:0000313" key="3">
    <source>
        <dbReference type="EMBL" id="TYZ26897.1"/>
    </source>
</evidence>
<comment type="caution">
    <text evidence="3">The sequence shown here is derived from an EMBL/GenBank/DDBJ whole genome shotgun (WGS) entry which is preliminary data.</text>
</comment>
<organism evidence="3 4">
    <name type="scientific">Selenomonas caprae</name>
    <dbReference type="NCBI Taxonomy" id="2606905"/>
    <lineage>
        <taxon>Bacteria</taxon>
        <taxon>Bacillati</taxon>
        <taxon>Bacillota</taxon>
        <taxon>Negativicutes</taxon>
        <taxon>Selenomonadales</taxon>
        <taxon>Selenomonadaceae</taxon>
        <taxon>Selenomonas</taxon>
    </lineage>
</organism>
<sequence>MSARIAVVILTYNEEENIQACIESVDFADEIILIDSGSEDGTCRLAESLGARVVSHPMVDNGFAGQRNFALQQTEAEWVLYLDADERITPKLAKEISAHIHGAPQRAAAIKRESVVMGQVMRHGVYRPDYVVRLFPRTMVLWEGVVHERAVTELPVVRLKAAAHHECLTSWEQYFAKFDRYTTLMAEKMQQKGTYTNGVLMHFHAGFAFLQMYLLKLGFLDGWLGFILCQYHYFYTLTKYTKLLELQRKSRRDT</sequence>
<dbReference type="SUPFAM" id="SSF53448">
    <property type="entry name" value="Nucleotide-diphospho-sugar transferases"/>
    <property type="match status" value="1"/>
</dbReference>
<dbReference type="Pfam" id="PF00535">
    <property type="entry name" value="Glycos_transf_2"/>
    <property type="match status" value="1"/>
</dbReference>
<dbReference type="Gene3D" id="3.90.550.10">
    <property type="entry name" value="Spore Coat Polysaccharide Biosynthesis Protein SpsA, Chain A"/>
    <property type="match status" value="1"/>
</dbReference>
<dbReference type="CDD" id="cd02511">
    <property type="entry name" value="Beta4Glucosyltransferase"/>
    <property type="match status" value="1"/>
</dbReference>
<accession>A0A5D6WGI0</accession>
<evidence type="ECO:0000256" key="1">
    <source>
        <dbReference type="SAM" id="Phobius"/>
    </source>
</evidence>